<dbReference type="Proteomes" id="UP000388452">
    <property type="component" value="Chromosome"/>
</dbReference>
<dbReference type="AlphaFoldDB" id="A0A5P8JV29"/>
<dbReference type="SUPFAM" id="SSF54611">
    <property type="entry name" value="SecB-like"/>
    <property type="match status" value="1"/>
</dbReference>
<proteinExistence type="predicted"/>
<name>A0A5P8JV29_9LACO</name>
<protein>
    <recommendedName>
        <fullName evidence="3">Preprotein translocase subunit SecB</fullName>
    </recommendedName>
</protein>
<reference evidence="1 2" key="1">
    <citation type="submission" date="2019-10" db="EMBL/GenBank/DDBJ databases">
        <title>Genome sequencing of Lactobacillus manihotivorans.</title>
        <authorList>
            <person name="Kim K."/>
        </authorList>
    </citation>
    <scope>NUCLEOTIDE SEQUENCE [LARGE SCALE GENOMIC DNA]</scope>
    <source>
        <strain evidence="1 2">LM010</strain>
    </source>
</reference>
<organism evidence="1 2">
    <name type="scientific">Lacticaseibacillus manihotivorans</name>
    <dbReference type="NCBI Taxonomy" id="88233"/>
    <lineage>
        <taxon>Bacteria</taxon>
        <taxon>Bacillati</taxon>
        <taxon>Bacillota</taxon>
        <taxon>Bacilli</taxon>
        <taxon>Lactobacillales</taxon>
        <taxon>Lactobacillaceae</taxon>
        <taxon>Lacticaseibacillus</taxon>
    </lineage>
</organism>
<evidence type="ECO:0008006" key="3">
    <source>
        <dbReference type="Google" id="ProtNLM"/>
    </source>
</evidence>
<evidence type="ECO:0000313" key="2">
    <source>
        <dbReference type="Proteomes" id="UP000388452"/>
    </source>
</evidence>
<dbReference type="EMBL" id="CP045068">
    <property type="protein sequence ID" value="QFQ92993.1"/>
    <property type="molecule type" value="Genomic_DNA"/>
</dbReference>
<accession>A0A5P8JV29</accession>
<dbReference type="InterPro" id="IPR035958">
    <property type="entry name" value="SecB-like_sf"/>
</dbReference>
<sequence length="93" mass="10162">MDVSLKIGSESINTENNAESKAILITISAFFDVSDDLNDRDEIGRILTVNGTAILFPYVRSTISMVTGLDSAQTVLLPTIRTTDLFSEHSIEI</sequence>
<gene>
    <name evidence="1" type="ORF">LM010_10055</name>
</gene>
<evidence type="ECO:0000313" key="1">
    <source>
        <dbReference type="EMBL" id="QFQ92993.1"/>
    </source>
</evidence>
<dbReference type="Gene3D" id="3.10.420.10">
    <property type="entry name" value="SecB-like"/>
    <property type="match status" value="1"/>
</dbReference>